<proteinExistence type="predicted"/>
<evidence type="ECO:0000313" key="1">
    <source>
        <dbReference type="EnsemblPlants" id="OB12G13760.1"/>
    </source>
</evidence>
<reference evidence="1" key="1">
    <citation type="journal article" date="2013" name="Nat. Commun.">
        <title>Whole-genome sequencing of Oryza brachyantha reveals mechanisms underlying Oryza genome evolution.</title>
        <authorList>
            <person name="Chen J."/>
            <person name="Huang Q."/>
            <person name="Gao D."/>
            <person name="Wang J."/>
            <person name="Lang Y."/>
            <person name="Liu T."/>
            <person name="Li B."/>
            <person name="Bai Z."/>
            <person name="Luis Goicoechea J."/>
            <person name="Liang C."/>
            <person name="Chen C."/>
            <person name="Zhang W."/>
            <person name="Sun S."/>
            <person name="Liao Y."/>
            <person name="Zhang X."/>
            <person name="Yang L."/>
            <person name="Song C."/>
            <person name="Wang M."/>
            <person name="Shi J."/>
            <person name="Liu G."/>
            <person name="Liu J."/>
            <person name="Zhou H."/>
            <person name="Zhou W."/>
            <person name="Yu Q."/>
            <person name="An N."/>
            <person name="Chen Y."/>
            <person name="Cai Q."/>
            <person name="Wang B."/>
            <person name="Liu B."/>
            <person name="Min J."/>
            <person name="Huang Y."/>
            <person name="Wu H."/>
            <person name="Li Z."/>
            <person name="Zhang Y."/>
            <person name="Yin Y."/>
            <person name="Song W."/>
            <person name="Jiang J."/>
            <person name="Jackson S.A."/>
            <person name="Wing R.A."/>
            <person name="Wang J."/>
            <person name="Chen M."/>
        </authorList>
    </citation>
    <scope>NUCLEOTIDE SEQUENCE [LARGE SCALE GENOMIC DNA]</scope>
    <source>
        <strain evidence="1">cv. IRGC 101232</strain>
    </source>
</reference>
<dbReference type="Proteomes" id="UP000006038">
    <property type="component" value="Chromosome 12"/>
</dbReference>
<evidence type="ECO:0000313" key="2">
    <source>
        <dbReference type="Proteomes" id="UP000006038"/>
    </source>
</evidence>
<dbReference type="HOGENOM" id="CLU_1443118_0_0_1"/>
<organism evidence="1">
    <name type="scientific">Oryza brachyantha</name>
    <name type="common">malo sina</name>
    <dbReference type="NCBI Taxonomy" id="4533"/>
    <lineage>
        <taxon>Eukaryota</taxon>
        <taxon>Viridiplantae</taxon>
        <taxon>Streptophyta</taxon>
        <taxon>Embryophyta</taxon>
        <taxon>Tracheophyta</taxon>
        <taxon>Spermatophyta</taxon>
        <taxon>Magnoliopsida</taxon>
        <taxon>Liliopsida</taxon>
        <taxon>Poales</taxon>
        <taxon>Poaceae</taxon>
        <taxon>BOP clade</taxon>
        <taxon>Oryzoideae</taxon>
        <taxon>Oryzeae</taxon>
        <taxon>Oryzinae</taxon>
        <taxon>Oryza</taxon>
    </lineage>
</organism>
<keyword evidence="2" id="KW-1185">Reference proteome</keyword>
<sequence>MAYPCSPLIPFSTQFEDSSSSFLLWSPQAAAAPDENANMCEFDGDHSHGQQQDDEFLDMMVQEAAADLLQDDFAFSNADSLASFDVDERLAMAGHDNGNLVAVQEETMESSCDLLLAGAMAVEAGDAIQATAIMSRLDDLLADIAGGGRCDAAAGASLQLRISGVISPLFLCEQIEIDGRSMQMQQKV</sequence>
<protein>
    <submittedName>
        <fullName evidence="1">Uncharacterized protein</fullName>
    </submittedName>
</protein>
<dbReference type="AlphaFoldDB" id="J3NBL8"/>
<dbReference type="Gramene" id="OB12G13760.1">
    <property type="protein sequence ID" value="OB12G13760.1"/>
    <property type="gene ID" value="OB12G13760"/>
</dbReference>
<accession>J3NBL8</accession>
<name>J3NBL8_ORYBR</name>
<reference evidence="1" key="2">
    <citation type="submission" date="2013-04" db="UniProtKB">
        <authorList>
            <consortium name="EnsemblPlants"/>
        </authorList>
    </citation>
    <scope>IDENTIFICATION</scope>
</reference>
<dbReference type="EnsemblPlants" id="OB12G13760.1">
    <property type="protein sequence ID" value="OB12G13760.1"/>
    <property type="gene ID" value="OB12G13760"/>
</dbReference>